<evidence type="ECO:0000313" key="3">
    <source>
        <dbReference type="Proteomes" id="UP000717624"/>
    </source>
</evidence>
<evidence type="ECO:0008006" key="4">
    <source>
        <dbReference type="Google" id="ProtNLM"/>
    </source>
</evidence>
<reference evidence="2" key="1">
    <citation type="submission" date="2021-01" db="EMBL/GenBank/DDBJ databases">
        <title>Genomic Encyclopedia of Type Strains, Phase IV (KMG-IV): sequencing the most valuable type-strain genomes for metagenomic binning, comparative biology and taxonomic classification.</title>
        <authorList>
            <person name="Goeker M."/>
        </authorList>
    </citation>
    <scope>NUCLEOTIDE SEQUENCE</scope>
    <source>
        <strain evidence="2">DSM 25523</strain>
    </source>
</reference>
<proteinExistence type="predicted"/>
<evidence type="ECO:0000313" key="2">
    <source>
        <dbReference type="EMBL" id="MBM7591538.1"/>
    </source>
</evidence>
<dbReference type="AlphaFoldDB" id="A0A938Y1N6"/>
<dbReference type="RefSeq" id="WP_204519241.1">
    <property type="nucleotide sequence ID" value="NZ_BAABIN010000019.1"/>
</dbReference>
<sequence>MSLFIDDALSAINAQEIKVTFNKELDKTTAEDPDNYTLADASHPADVVLTADKKSVLLSVTAMANTNTYSVDVTGVLAADYAKLAEDYEGATQVFLDQKAPTLVNAEFLKGNLVLTFDEPVAETMSVKVDGVVVADADAGTTSIDPVDASEDLGDYTVTVALPTALQTAGTHTVTVYDAQDTVDTDPNTLSVFTKTFTITTDTVAPAVASVTAYTADTFKVKFSEELTTDTQLSDLITAGKVVIKKGNLTLPTVTAEKDATDKTNTTYKITVAGDTTNPLYGDGETSVALNVSIKGYQDKANLFGKDYSGSVTLTKDAGAPKVLSANLNKVVGKTITVKFDEVIAGADATKVKVYKNGVSLPVAGAAVIDDADDDTLQITITTTDGSDVDTDPDDLTAGTYSVALAAGAVWDADENKNAAVTTSATLDNASKYLTGVAIDNATEPNVISVNFGTEMNDDAKALSNYKLDGVELPAGTTIDFVGSKNVVNIYLPANKYVIDSQAKLSISTSLKAKNGLVVADGAATKAYEEIVDITDNIAPELKSAKFVVADEDATSSSAIELTFSEGLAEQDADADGILDDYTLLVDGVSVSVAGNNAVTVGDKTLVITTAETINTAQKVEVKLVAKGSKNQEINTTDDSALANKVVVGAPVEVSGKVVAPQLP</sequence>
<dbReference type="Gene3D" id="2.60.40.1220">
    <property type="match status" value="1"/>
</dbReference>
<keyword evidence="1" id="KW-0732">Signal</keyword>
<organism evidence="2 3">
    <name type="scientific">Brevibacillus fulvus</name>
    <dbReference type="NCBI Taxonomy" id="1125967"/>
    <lineage>
        <taxon>Bacteria</taxon>
        <taxon>Bacillati</taxon>
        <taxon>Bacillota</taxon>
        <taxon>Bacilli</taxon>
        <taxon>Bacillales</taxon>
        <taxon>Paenibacillaceae</taxon>
        <taxon>Brevibacillus</taxon>
    </lineage>
</organism>
<comment type="caution">
    <text evidence="2">The sequence shown here is derived from an EMBL/GenBank/DDBJ whole genome shotgun (WGS) entry which is preliminary data.</text>
</comment>
<dbReference type="InterPro" id="IPR014755">
    <property type="entry name" value="Cu-Rt/internalin_Ig-like"/>
</dbReference>
<gene>
    <name evidence="2" type="ORF">JOD01_003189</name>
</gene>
<dbReference type="EMBL" id="JAFBEB010000012">
    <property type="protein sequence ID" value="MBM7591538.1"/>
    <property type="molecule type" value="Genomic_DNA"/>
</dbReference>
<accession>A0A938Y1N6</accession>
<dbReference type="Proteomes" id="UP000717624">
    <property type="component" value="Unassembled WGS sequence"/>
</dbReference>
<name>A0A938Y1N6_9BACL</name>
<protein>
    <recommendedName>
        <fullName evidence="4">SbsA Ig-like domain-containing protein</fullName>
    </recommendedName>
</protein>
<keyword evidence="3" id="KW-1185">Reference proteome</keyword>
<evidence type="ECO:0000256" key="1">
    <source>
        <dbReference type="ARBA" id="ARBA00022729"/>
    </source>
</evidence>